<comment type="subunit">
    <text evidence="6">Component of the exocyst complex.</text>
</comment>
<evidence type="ECO:0000256" key="3">
    <source>
        <dbReference type="ARBA" id="ARBA00022483"/>
    </source>
</evidence>
<keyword evidence="4 5" id="KW-0539">Nucleus</keyword>
<keyword evidence="6" id="KW-0653">Protein transport</keyword>
<dbReference type="Gene3D" id="2.60.40.1970">
    <property type="entry name" value="YEATS domain"/>
    <property type="match status" value="1"/>
</dbReference>
<accession>A0ABP9YP52</accession>
<protein>
    <recommendedName>
        <fullName evidence="6">Exocyst complex component SEC5</fullName>
    </recommendedName>
</protein>
<sequence>MNRPDLPEYAEDAAILRFYRIDSLDPEVWVDDEEGPENDQENGKDSSIQQFQHPEKDDTMNKSSIRPSESDIDLQAIDDSDPLGVYSSIFPDEMSRNTNITQLKEKTTMMITNKKFQPRQFLLQVHKDTSYNDLVSGEERLRRGVDQRVEALKSLVHQNFDRFVSAKNTIDHVYEEMKSKQLNQEQDYGTIDIQRSLDAANTRAEQVYGPVVERRHRVDKVRSTLYILQRYRFLFNLPSSLLESIKQTKYEAAIRDYKKGKYLYQALQGNSTDRSTGLPEIEETGITDLHRKVFDKVWIEVNKIVIELQNVLLRMLADPWRSMDDQEKTINFLFDLDTTKDPAWFYLDSQYQWITGLMKETYDNSVAKINRLKAEDPDTEESAVKRSLSLKTAIEQSQTKISELNVDSNSELRIWKAISDLVKSQSKLLLRCLPDFWRLSKAFIEGKFANKLAAVSPMGIMPDAPSSRRRRVGMDMAKVEQCQRMTGDIIDRYASLISEYFSLREKNLQTRKTMDGSDKFLLPSFLPVNANSIYTSEYLTLIISDLANCVNDINTINLAGEAFSGLTDLMEKARSKFIDVLCKCWERDAKTFFMLEEWVLDTQNPQFTTLLKRYYDYHKFCARSAYKIASLSAVSDDVDGQEKRTIAPNYIEKVRSSFLESLYTFLDGLVQLAFTDYTPLNEKDELVLAKKRDKIDVHSVDVRILLTVSNLDHMRSNVMRKLFDLFEVAYHIQMEEDLRTLIDVVDQLDEILFGDYIKRKSQMIRDIIRQGILMSSIDWSSIPKPQEVHPFVYEALMTLVMVHSQISSATKQLVSRALSRLLETMANDCLESFRQVERFGMGGMLQATLEIEFMHQTLSQYVTPAASDTLQSIYQTIEQAYDPQQQQSSNLKSELSHVKELLVFSRKSTVVQFLCFKQNKDRSKKSTAANKRMKGVSIARPFYYGSIAYPLNGKKASDADHTHKWTVMVKGLNNEDLSYYVKKVVFKLHETYPNPLRTVESPPFEVSETGWGEFEIMIKIHFHSSTAEKPVMVYHHLRLHPYEDDINGQPWPKDKPVMSLLYDEFVFNEPTESLYQTFQQHNALTVNLPNKKSIKDSSQPLFSTQLEQDEIDRLDNAQQAINSQIALLKQRLDALE</sequence>
<dbReference type="InterPro" id="IPR039481">
    <property type="entry name" value="EXOC2/Sec5_N_dom"/>
</dbReference>
<feature type="compositionally biased region" description="Acidic residues" evidence="7">
    <location>
        <begin position="28"/>
        <end position="40"/>
    </location>
</feature>
<feature type="compositionally biased region" description="Acidic residues" evidence="7">
    <location>
        <begin position="70"/>
        <end position="79"/>
    </location>
</feature>
<evidence type="ECO:0000313" key="9">
    <source>
        <dbReference type="EMBL" id="GAA5808629.1"/>
    </source>
</evidence>
<evidence type="ECO:0000256" key="7">
    <source>
        <dbReference type="SAM" id="MobiDB-lite"/>
    </source>
</evidence>
<dbReference type="Pfam" id="PF15469">
    <property type="entry name" value="Sec5"/>
    <property type="match status" value="1"/>
</dbReference>
<proteinExistence type="inferred from homology"/>
<organism evidence="9 10">
    <name type="scientific">Mucor flavus</name>
    <dbReference type="NCBI Taxonomy" id="439312"/>
    <lineage>
        <taxon>Eukaryota</taxon>
        <taxon>Fungi</taxon>
        <taxon>Fungi incertae sedis</taxon>
        <taxon>Mucoromycota</taxon>
        <taxon>Mucoromycotina</taxon>
        <taxon>Mucoromycetes</taxon>
        <taxon>Mucorales</taxon>
        <taxon>Mucorineae</taxon>
        <taxon>Mucoraceae</taxon>
        <taxon>Mucor</taxon>
    </lineage>
</organism>
<evidence type="ECO:0000256" key="1">
    <source>
        <dbReference type="ARBA" id="ARBA00010578"/>
    </source>
</evidence>
<comment type="similarity">
    <text evidence="1 6">Belongs to the SEC5 family.</text>
</comment>
<dbReference type="InterPro" id="IPR055129">
    <property type="entry name" value="YEATS_dom"/>
</dbReference>
<comment type="caution">
    <text evidence="9">The sequence shown here is derived from an EMBL/GenBank/DDBJ whole genome shotgun (WGS) entry which is preliminary data.</text>
</comment>
<reference evidence="9 10" key="1">
    <citation type="submission" date="2024-04" db="EMBL/GenBank/DDBJ databases">
        <title>genome sequences of Mucor flavus KT1a and Helicostylum pulchrum KT1b strains isolated from the surface of a dry-aged beef.</title>
        <authorList>
            <person name="Toyotome T."/>
            <person name="Hosono M."/>
            <person name="Torimaru M."/>
            <person name="Fukuda K."/>
            <person name="Mikami N."/>
        </authorList>
    </citation>
    <scope>NUCLEOTIDE SEQUENCE [LARGE SCALE GENOMIC DNA]</scope>
    <source>
        <strain evidence="9 10">KT1a</strain>
    </source>
</reference>
<evidence type="ECO:0000259" key="8">
    <source>
        <dbReference type="PROSITE" id="PS51037"/>
    </source>
</evidence>
<evidence type="ECO:0000313" key="10">
    <source>
        <dbReference type="Proteomes" id="UP001473302"/>
    </source>
</evidence>
<evidence type="ECO:0000256" key="2">
    <source>
        <dbReference type="ARBA" id="ARBA00022448"/>
    </source>
</evidence>
<evidence type="ECO:0000256" key="5">
    <source>
        <dbReference type="PROSITE-ProRule" id="PRU00376"/>
    </source>
</evidence>
<comment type="subcellular location">
    <subcellularLocation>
        <location evidence="5">Nucleus</location>
    </subcellularLocation>
</comment>
<dbReference type="EMBL" id="BAABUK010000003">
    <property type="protein sequence ID" value="GAA5808629.1"/>
    <property type="molecule type" value="Genomic_DNA"/>
</dbReference>
<dbReference type="Proteomes" id="UP001473302">
    <property type="component" value="Unassembled WGS sequence"/>
</dbReference>
<dbReference type="InterPro" id="IPR029175">
    <property type="entry name" value="EXOC2/Sec5"/>
</dbReference>
<feature type="domain" description="YEATS" evidence="8">
    <location>
        <begin position="932"/>
        <end position="1081"/>
    </location>
</feature>
<keyword evidence="10" id="KW-1185">Reference proteome</keyword>
<keyword evidence="2 6" id="KW-0813">Transport</keyword>
<dbReference type="PANTHER" id="PTHR13043:SF1">
    <property type="entry name" value="EXOCYST COMPLEX COMPONENT 2"/>
    <property type="match status" value="1"/>
</dbReference>
<gene>
    <name evidence="9" type="ORF">MFLAVUS_002021</name>
</gene>
<comment type="function">
    <text evidence="6">Component of the exocyst complex involved in the docking of exocytic vesicles with fusion sites on the plasma membrane.</text>
</comment>
<evidence type="ECO:0000256" key="6">
    <source>
        <dbReference type="RuleBase" id="RU365069"/>
    </source>
</evidence>
<feature type="region of interest" description="Disordered" evidence="7">
    <location>
        <begin position="28"/>
        <end position="79"/>
    </location>
</feature>
<dbReference type="Pfam" id="PF03366">
    <property type="entry name" value="YEATS"/>
    <property type="match status" value="1"/>
</dbReference>
<dbReference type="CDD" id="cd16908">
    <property type="entry name" value="YEATS_Yaf9_like"/>
    <property type="match status" value="1"/>
</dbReference>
<dbReference type="PANTHER" id="PTHR13043">
    <property type="entry name" value="EXOCYST COMPLEX COMPONENT SEC5"/>
    <property type="match status" value="1"/>
</dbReference>
<keyword evidence="3 6" id="KW-0268">Exocytosis</keyword>
<name>A0ABP9YP52_9FUNG</name>
<dbReference type="InterPro" id="IPR038704">
    <property type="entry name" value="YEAST_sf"/>
</dbReference>
<dbReference type="PROSITE" id="PS51037">
    <property type="entry name" value="YEATS"/>
    <property type="match status" value="1"/>
</dbReference>
<evidence type="ECO:0000256" key="4">
    <source>
        <dbReference type="ARBA" id="ARBA00023242"/>
    </source>
</evidence>